<evidence type="ECO:0000313" key="1">
    <source>
        <dbReference type="EMBL" id="CAD7460507.1"/>
    </source>
</evidence>
<dbReference type="EMBL" id="OE003755">
    <property type="protein sequence ID" value="CAD7460507.1"/>
    <property type="molecule type" value="Genomic_DNA"/>
</dbReference>
<reference evidence="1" key="1">
    <citation type="submission" date="2020-11" db="EMBL/GenBank/DDBJ databases">
        <authorList>
            <person name="Tran Van P."/>
        </authorList>
    </citation>
    <scope>NUCLEOTIDE SEQUENCE</scope>
</reference>
<accession>A0A7R9IL94</accession>
<proteinExistence type="predicted"/>
<sequence>MSAACESLHKSQWSIVGVRPVARSGPVPIFEHRRLRLPRINVEDKIIPQTLKQNRYDNFPVYNFCKMEGCLKNPLNSGYCWLHACNSKCKTDGCTKFPLIGGYCGQHGEGSRDFRIIKTKSFRGRSLKGGHCQKHGGTGPRLECQGEGCSKFSLNDGTWMKHRDSYMRLPCKTKGCRKWPLSNGHCMEHGGIFPRLKCKTKDCSNWPLVGNGLCREHVVIHPRLKCKTKDCYKWPLSIGHCAEHGASPKRVTSTDECGRGVEIEKDSSFPIHPYRCRQQTRSCTCFTVRLRSK</sequence>
<dbReference type="PANTHER" id="PTHR31827:SF1">
    <property type="entry name" value="EMB|CAB89363.1"/>
    <property type="match status" value="1"/>
</dbReference>
<dbReference type="AlphaFoldDB" id="A0A7R9IL94"/>
<organism evidence="1">
    <name type="scientific">Timema tahoe</name>
    <dbReference type="NCBI Taxonomy" id="61484"/>
    <lineage>
        <taxon>Eukaryota</taxon>
        <taxon>Metazoa</taxon>
        <taxon>Ecdysozoa</taxon>
        <taxon>Arthropoda</taxon>
        <taxon>Hexapoda</taxon>
        <taxon>Insecta</taxon>
        <taxon>Pterygota</taxon>
        <taxon>Neoptera</taxon>
        <taxon>Polyneoptera</taxon>
        <taxon>Phasmatodea</taxon>
        <taxon>Timematodea</taxon>
        <taxon>Timematoidea</taxon>
        <taxon>Timematidae</taxon>
        <taxon>Timema</taxon>
    </lineage>
</organism>
<gene>
    <name evidence="1" type="ORF">TTEB3V08_LOCUS8437</name>
</gene>
<protein>
    <submittedName>
        <fullName evidence="1">Uncharacterized protein</fullName>
    </submittedName>
</protein>
<dbReference type="PANTHER" id="PTHR31827">
    <property type="entry name" value="EMB|CAB89363.1"/>
    <property type="match status" value="1"/>
</dbReference>
<name>A0A7R9IL94_9NEOP</name>